<accession>A0A0A8Z104</accession>
<feature type="compositionally biased region" description="Basic and acidic residues" evidence="1">
    <location>
        <begin position="1"/>
        <end position="10"/>
    </location>
</feature>
<feature type="compositionally biased region" description="Low complexity" evidence="1">
    <location>
        <begin position="15"/>
        <end position="34"/>
    </location>
</feature>
<name>A0A0A8Z104_ARUDO</name>
<evidence type="ECO:0000256" key="1">
    <source>
        <dbReference type="SAM" id="MobiDB-lite"/>
    </source>
</evidence>
<dbReference type="AlphaFoldDB" id="A0A0A8Z104"/>
<protein>
    <submittedName>
        <fullName evidence="2">Uncharacterized protein</fullName>
    </submittedName>
</protein>
<dbReference type="EMBL" id="GBRH01266522">
    <property type="protein sequence ID" value="JAD31373.1"/>
    <property type="molecule type" value="Transcribed_RNA"/>
</dbReference>
<reference evidence="2" key="1">
    <citation type="submission" date="2014-09" db="EMBL/GenBank/DDBJ databases">
        <authorList>
            <person name="Magalhaes I.L.F."/>
            <person name="Oliveira U."/>
            <person name="Santos F.R."/>
            <person name="Vidigal T.H.D.A."/>
            <person name="Brescovit A.D."/>
            <person name="Santos A.J."/>
        </authorList>
    </citation>
    <scope>NUCLEOTIDE SEQUENCE</scope>
    <source>
        <tissue evidence="2">Shoot tissue taken approximately 20 cm above the soil surface</tissue>
    </source>
</reference>
<feature type="region of interest" description="Disordered" evidence="1">
    <location>
        <begin position="1"/>
        <end position="41"/>
    </location>
</feature>
<reference evidence="2" key="2">
    <citation type="journal article" date="2015" name="Data Brief">
        <title>Shoot transcriptome of the giant reed, Arundo donax.</title>
        <authorList>
            <person name="Barrero R.A."/>
            <person name="Guerrero F.D."/>
            <person name="Moolhuijzen P."/>
            <person name="Goolsby J.A."/>
            <person name="Tidwell J."/>
            <person name="Bellgard S.E."/>
            <person name="Bellgard M.I."/>
        </authorList>
    </citation>
    <scope>NUCLEOTIDE SEQUENCE</scope>
    <source>
        <tissue evidence="2">Shoot tissue taken approximately 20 cm above the soil surface</tissue>
    </source>
</reference>
<organism evidence="2">
    <name type="scientific">Arundo donax</name>
    <name type="common">Giant reed</name>
    <name type="synonym">Donax arundinaceus</name>
    <dbReference type="NCBI Taxonomy" id="35708"/>
    <lineage>
        <taxon>Eukaryota</taxon>
        <taxon>Viridiplantae</taxon>
        <taxon>Streptophyta</taxon>
        <taxon>Embryophyta</taxon>
        <taxon>Tracheophyta</taxon>
        <taxon>Spermatophyta</taxon>
        <taxon>Magnoliopsida</taxon>
        <taxon>Liliopsida</taxon>
        <taxon>Poales</taxon>
        <taxon>Poaceae</taxon>
        <taxon>PACMAD clade</taxon>
        <taxon>Arundinoideae</taxon>
        <taxon>Arundineae</taxon>
        <taxon>Arundo</taxon>
    </lineage>
</organism>
<proteinExistence type="predicted"/>
<sequence length="41" mass="4233">MRSRRADRPRPPQAPALQAGGSSGSTCSAGAPTRRGARRPS</sequence>
<evidence type="ECO:0000313" key="2">
    <source>
        <dbReference type="EMBL" id="JAD31373.1"/>
    </source>
</evidence>